<comment type="caution">
    <text evidence="1">The sequence shown here is derived from an EMBL/GenBank/DDBJ whole genome shotgun (WGS) entry which is preliminary data.</text>
</comment>
<name>A0A392T8B4_9FABA</name>
<evidence type="ECO:0000313" key="2">
    <source>
        <dbReference type="Proteomes" id="UP000265520"/>
    </source>
</evidence>
<dbReference type="EMBL" id="LXQA010527844">
    <property type="protein sequence ID" value="MCI57363.1"/>
    <property type="molecule type" value="Genomic_DNA"/>
</dbReference>
<evidence type="ECO:0000313" key="1">
    <source>
        <dbReference type="EMBL" id="MCI57363.1"/>
    </source>
</evidence>
<dbReference type="Proteomes" id="UP000265520">
    <property type="component" value="Unassembled WGS sequence"/>
</dbReference>
<proteinExistence type="predicted"/>
<keyword evidence="2" id="KW-1185">Reference proteome</keyword>
<protein>
    <submittedName>
        <fullName evidence="1">Uncharacterized protein</fullName>
    </submittedName>
</protein>
<accession>A0A392T8B4</accession>
<dbReference type="AlphaFoldDB" id="A0A392T8B4"/>
<organism evidence="1 2">
    <name type="scientific">Trifolium medium</name>
    <dbReference type="NCBI Taxonomy" id="97028"/>
    <lineage>
        <taxon>Eukaryota</taxon>
        <taxon>Viridiplantae</taxon>
        <taxon>Streptophyta</taxon>
        <taxon>Embryophyta</taxon>
        <taxon>Tracheophyta</taxon>
        <taxon>Spermatophyta</taxon>
        <taxon>Magnoliopsida</taxon>
        <taxon>eudicotyledons</taxon>
        <taxon>Gunneridae</taxon>
        <taxon>Pentapetalae</taxon>
        <taxon>rosids</taxon>
        <taxon>fabids</taxon>
        <taxon>Fabales</taxon>
        <taxon>Fabaceae</taxon>
        <taxon>Papilionoideae</taxon>
        <taxon>50 kb inversion clade</taxon>
        <taxon>NPAAA clade</taxon>
        <taxon>Hologalegina</taxon>
        <taxon>IRL clade</taxon>
        <taxon>Trifolieae</taxon>
        <taxon>Trifolium</taxon>
    </lineage>
</organism>
<reference evidence="1 2" key="1">
    <citation type="journal article" date="2018" name="Front. Plant Sci.">
        <title>Red Clover (Trifolium pratense) and Zigzag Clover (T. medium) - A Picture of Genomic Similarities and Differences.</title>
        <authorList>
            <person name="Dluhosova J."/>
            <person name="Istvanek J."/>
            <person name="Nedelnik J."/>
            <person name="Repkova J."/>
        </authorList>
    </citation>
    <scope>NUCLEOTIDE SEQUENCE [LARGE SCALE GENOMIC DNA]</scope>
    <source>
        <strain evidence="2">cv. 10/8</strain>
        <tissue evidence="1">Leaf</tissue>
    </source>
</reference>
<sequence>MRSGDVQSEPSQQYDLDRMIQILNLTAPIMTALNSHVTTAFPNSLF</sequence>